<keyword evidence="1" id="KW-0547">Nucleotide-binding</keyword>
<dbReference type="SUPFAM" id="SSF52540">
    <property type="entry name" value="P-loop containing nucleoside triphosphate hydrolases"/>
    <property type="match status" value="1"/>
</dbReference>
<dbReference type="InterPro" id="IPR027417">
    <property type="entry name" value="P-loop_NTPase"/>
</dbReference>
<dbReference type="Proteomes" id="UP000756860">
    <property type="component" value="Unassembled WGS sequence"/>
</dbReference>
<dbReference type="PANTHER" id="PTHR42708">
    <property type="entry name" value="ATP/GTP-BINDING PROTEIN-RELATED"/>
    <property type="match status" value="1"/>
</dbReference>
<comment type="caution">
    <text evidence="3">The sequence shown here is derived from an EMBL/GenBank/DDBJ whole genome shotgun (WGS) entry which is preliminary data.</text>
</comment>
<dbReference type="Pfam" id="PF00025">
    <property type="entry name" value="Arf"/>
    <property type="match status" value="1"/>
</dbReference>
<keyword evidence="4" id="KW-1185">Reference proteome</keyword>
<gene>
    <name evidence="3" type="ORF">KI810_13340</name>
</gene>
<dbReference type="RefSeq" id="WP_214176059.1">
    <property type="nucleotide sequence ID" value="NZ_JAHCVK010000007.1"/>
</dbReference>
<keyword evidence="2" id="KW-0342">GTP-binding</keyword>
<dbReference type="InterPro" id="IPR052705">
    <property type="entry name" value="Gliding_Motility_GTPase"/>
</dbReference>
<dbReference type="Gene3D" id="3.40.50.300">
    <property type="entry name" value="P-loop containing nucleotide triphosphate hydrolases"/>
    <property type="match status" value="1"/>
</dbReference>
<dbReference type="InterPro" id="IPR006689">
    <property type="entry name" value="Small_GTPase_ARF/SAR"/>
</dbReference>
<organism evidence="3 4">
    <name type="scientific">Geomobilimonas luticola</name>
    <dbReference type="NCBI Taxonomy" id="1114878"/>
    <lineage>
        <taxon>Bacteria</taxon>
        <taxon>Pseudomonadati</taxon>
        <taxon>Thermodesulfobacteriota</taxon>
        <taxon>Desulfuromonadia</taxon>
        <taxon>Geobacterales</taxon>
        <taxon>Geobacteraceae</taxon>
        <taxon>Geomobilimonas</taxon>
    </lineage>
</organism>
<reference evidence="3 4" key="1">
    <citation type="submission" date="2021-05" db="EMBL/GenBank/DDBJ databases">
        <title>The draft genome of Geobacter luticola JCM 17780.</title>
        <authorList>
            <person name="Xu Z."/>
            <person name="Masuda Y."/>
            <person name="Itoh H."/>
            <person name="Senoo K."/>
        </authorList>
    </citation>
    <scope>NUCLEOTIDE SEQUENCE [LARGE SCALE GENOMIC DNA]</scope>
    <source>
        <strain evidence="3 4">JCM 17780</strain>
    </source>
</reference>
<dbReference type="EMBL" id="JAHCVK010000007">
    <property type="protein sequence ID" value="MBT0654048.1"/>
    <property type="molecule type" value="Genomic_DNA"/>
</dbReference>
<name>A0ABS5SFB3_9BACT</name>
<accession>A0ABS5SFB3</accession>
<protein>
    <submittedName>
        <fullName evidence="3">GTP-binding protein</fullName>
    </submittedName>
</protein>
<dbReference type="PANTHER" id="PTHR42708:SF1">
    <property type="entry name" value="GLIDING MOTILITY PROTEIN MGLA"/>
    <property type="match status" value="1"/>
</dbReference>
<evidence type="ECO:0000313" key="4">
    <source>
        <dbReference type="Proteomes" id="UP000756860"/>
    </source>
</evidence>
<proteinExistence type="predicted"/>
<evidence type="ECO:0000313" key="3">
    <source>
        <dbReference type="EMBL" id="MBT0654048.1"/>
    </source>
</evidence>
<evidence type="ECO:0000256" key="1">
    <source>
        <dbReference type="ARBA" id="ARBA00022741"/>
    </source>
</evidence>
<sequence>MALVNHAKKEINAKIVYFGAGHAGKATNLNFIYKKLKPDFRGQFKSMNVQGNKMLFFDFLPSGQGKLNDYAVRFHIYTIQGDVKQDSSWKMVLKGVDGVVFVADASSTRQAENRAGLERLQACLRGHGLSTDTLPVIVQCNKSDLSDAVTTAELQQSLGLGGVTFMKGVAGTGEGVLESLFTLVKMVLKRLRESGLELGGEPVEGQASTGAEAVAAVEQSSSLPAADSFAAAPEQAPAENQAPIVEVLEGVRLGDDGRLQIPLSISCGGMSRRAVLSLAVTLQPE</sequence>
<evidence type="ECO:0000256" key="2">
    <source>
        <dbReference type="ARBA" id="ARBA00023134"/>
    </source>
</evidence>